<evidence type="ECO:0000259" key="9">
    <source>
        <dbReference type="SMART" id="SM00322"/>
    </source>
</evidence>
<dbReference type="EMBL" id="KZ270004">
    <property type="protein sequence ID" value="OZC08688.1"/>
    <property type="molecule type" value="Genomic_DNA"/>
</dbReference>
<dbReference type="InterPro" id="IPR039766">
    <property type="entry name" value="Vps53"/>
</dbReference>
<feature type="domain" description="K Homology" evidence="9">
    <location>
        <begin position="1144"/>
        <end position="1215"/>
    </location>
</feature>
<gene>
    <name evidence="10" type="ORF">X798_04236</name>
</gene>
<dbReference type="SUPFAM" id="SSF54791">
    <property type="entry name" value="Eukaryotic type KH-domain (KH-domain type I)"/>
    <property type="match status" value="1"/>
</dbReference>
<dbReference type="PANTHER" id="PTHR12820:SF0">
    <property type="entry name" value="VACUOLAR PROTEIN SORTING-ASSOCIATED PROTEIN 53 HOMOLOG"/>
    <property type="match status" value="1"/>
</dbReference>
<sequence length="1663" mass="179627">MNKTLENNLQTRKSESFEDVGDDVTFSDRVIRTVVSLSNAGLCPANMDVVDQINTLFPTEQSLSQLDSVMHSVEDEIVDLDCELAKLVEMHGKAGAEGDQALHEAHAAMGDLEEHVRAVCLKTQSSENVVQEMTRDIKQLDVAKRNLISSLKALHHLQILLTGVYSLGSWIDQHRYGDIASQLPAILNVLQLFGPYMEVEHIKNVAEQLERLKQRLAIQLVADLKHSFQTGVLNSSVTDMCRVASSLDPAIREDFCKWFIEHQLSEYTVLYGESESIAWIDKIDLRYRWFVQKLTEFEKTGVMKVFPADWNMGRRLTLGYCNLTREMLERMMSRRWLELDYKVLAHAINHTIMFENLLCKRFPAKEIYNFEKIIWRAFDKYMDVFVAAQKKNLDSFLEECVIKIRSGAERPTRETASHAYPLPSSADMFLLLKKIIAESTKLSSNPNALLRNLVEVLRNCLRGYAHGCLTAFLPSLSSTQFSSTSILQTLMRDETAVRLTVDQQFFTCCILATADWCAETTLQLQEKLKQRVQSIDLNQEMELFYGISNSALSVLVQDVESTCDAALQTMVKKNWNGVESVGDESLYVSLIRSHLRSNVPLIRDFFVDRRKYFAHFCLKLATQLVNKFLGALFRCRPVGVAGAEQLLLDAHALKTFLLSMPTVESSINTKPPMMYTNVVIRTMTKVEMILKIVMSEIDSPEDFVMAYVRLLPDSDSSELQKVLEMKALRRQEQTSIIQLRHPVIISDLSIRKYRRFEHEKIGTAREKESLIYECEVMNCARRKTKCTHSQIPNRLNSRKKIRRNIRDEAKSVRKAVRFLSHCVCFLNGFLAGRVENGSSRRNHKGRRIKWRLAYTSPNCEEKEIGMSESCSKKLSFELPLFFAYVTGNDACDVLLELERKYGIKFIISEDSVYVEGLVEPNQKAIKEALSTAWKMDNFQRAIEIYELTNNSNYQFLFEVSPSEAALVQLNVKTLLHRTGVLQLKTDSNGHVCIFGNGGSICDAYDTIVSIFRKASFKSSTAMQGFSGEPCILLMNIPSAIAQFVFSNDKRSVNALERSGRCVVEPHFNDVDAVGNIKVDIITKDLANALAIKTALMELIESHVGKIHKWPTPITICCGSRVSRSVPELSCRTLDECEAVLYGPTDKSLTFSVPASEASRLIGTRGANKKRIEGHTNCCISLHTEAKYGGEFPVEIIGQNVKQCEAAQRYIQNFLKETPGINKNLSGSNSSSAMQSPQLFNSQLELSHLDALSPICSFCDSKYGKSDTMAIIIKKMTSQYFSVPGGGGGGAAPGTVSAYFAAPGARPTGGGGGGGGFGGGGGTPDGTTSAYFSAPGAGGAAGTVSAYFSPTSPGGMGGGGAISPAVDFGAVDPTKTAIGAVDPTRTAIGVVDPTMTAIGVVDPTKTAIGAVDPTKTAIGAVDPTKTAIGAVDPTRTAIGAVDPTKTAIGAVDPTKTAIGAVDPTRTAIGVVDPTRTAIGVVDPTRTAIGAVDPTKTAIGAIDPTKTAIGAVDPTKTAIGAVDPTKTAIGAVDPTKTAIGAVDPTKTAIGAVDPTKTAIGMPAIDFTQTAIGAPAAPAGGGGGYSPTAPGGGGATSAYFGVGGAGGGAGYTSAYFGVGGGGGGGGGGAKPFGGAAPAPGVSAYFAPSGGGAGGAPGATSAYFSVR</sequence>
<dbReference type="GO" id="GO:0003723">
    <property type="term" value="F:RNA binding"/>
    <property type="evidence" value="ECO:0007669"/>
    <property type="project" value="UniProtKB-UniRule"/>
</dbReference>
<accession>A0A238BVU0</accession>
<dbReference type="Proteomes" id="UP000242913">
    <property type="component" value="Unassembled WGS sequence"/>
</dbReference>
<keyword evidence="8" id="KW-0694">RNA-binding</keyword>
<dbReference type="InterPro" id="IPR007234">
    <property type="entry name" value="Vps53_N"/>
</dbReference>
<comment type="subcellular location">
    <subcellularLocation>
        <location evidence="2">Endosome membrane</location>
        <topology evidence="2">Peripheral membrane protein</topology>
    </subcellularLocation>
    <subcellularLocation>
        <location evidence="1">Golgi apparatus</location>
        <location evidence="1">trans-Golgi network membrane</location>
        <topology evidence="1">Peripheral membrane protein</topology>
    </subcellularLocation>
</comment>
<evidence type="ECO:0000256" key="2">
    <source>
        <dbReference type="ARBA" id="ARBA00004481"/>
    </source>
</evidence>
<proteinExistence type="inferred from homology"/>
<protein>
    <recommendedName>
        <fullName evidence="4">Vacuolar protein sorting-associated protein 53 homolog</fullName>
    </recommendedName>
</protein>
<evidence type="ECO:0000256" key="6">
    <source>
        <dbReference type="ARBA" id="ARBA00023034"/>
    </source>
</evidence>
<dbReference type="InterPro" id="IPR036612">
    <property type="entry name" value="KH_dom_type_1_sf"/>
</dbReference>
<evidence type="ECO:0000256" key="3">
    <source>
        <dbReference type="ARBA" id="ARBA00008628"/>
    </source>
</evidence>
<dbReference type="Pfam" id="PF16854">
    <property type="entry name" value="VPS53_C"/>
    <property type="match status" value="1"/>
</dbReference>
<dbReference type="SMART" id="SM00322">
    <property type="entry name" value="KH"/>
    <property type="match status" value="1"/>
</dbReference>
<evidence type="ECO:0000256" key="4">
    <source>
        <dbReference type="ARBA" id="ARBA00014103"/>
    </source>
</evidence>
<evidence type="ECO:0000256" key="8">
    <source>
        <dbReference type="PROSITE-ProRule" id="PRU00117"/>
    </source>
</evidence>
<dbReference type="OrthoDB" id="10261632at2759"/>
<keyword evidence="5" id="KW-0967">Endosome</keyword>
<dbReference type="GO" id="GO:0005829">
    <property type="term" value="C:cytosol"/>
    <property type="evidence" value="ECO:0007669"/>
    <property type="project" value="GOC"/>
</dbReference>
<dbReference type="Pfam" id="PF04100">
    <property type="entry name" value="Vps53_N"/>
    <property type="match status" value="1"/>
</dbReference>
<dbReference type="CDD" id="cd00105">
    <property type="entry name" value="KH-I"/>
    <property type="match status" value="1"/>
</dbReference>
<evidence type="ECO:0000313" key="10">
    <source>
        <dbReference type="EMBL" id="OZC08688.1"/>
    </source>
</evidence>
<evidence type="ECO:0000256" key="7">
    <source>
        <dbReference type="ARBA" id="ARBA00023136"/>
    </source>
</evidence>
<dbReference type="GO" id="GO:0010008">
    <property type="term" value="C:endosome membrane"/>
    <property type="evidence" value="ECO:0007669"/>
    <property type="project" value="UniProtKB-SubCell"/>
</dbReference>
<dbReference type="GO" id="GO:0042147">
    <property type="term" value="P:retrograde transport, endosome to Golgi"/>
    <property type="evidence" value="ECO:0007669"/>
    <property type="project" value="InterPro"/>
</dbReference>
<dbReference type="InterPro" id="IPR004088">
    <property type="entry name" value="KH_dom_type_1"/>
</dbReference>
<dbReference type="Gene3D" id="3.30.1370.10">
    <property type="entry name" value="K Homology domain, type 1"/>
    <property type="match status" value="1"/>
</dbReference>
<dbReference type="Pfam" id="PF00013">
    <property type="entry name" value="KH_1"/>
    <property type="match status" value="1"/>
</dbReference>
<keyword evidence="7" id="KW-0472">Membrane</keyword>
<dbReference type="InterPro" id="IPR038260">
    <property type="entry name" value="Vps53_C_sf"/>
</dbReference>
<keyword evidence="6" id="KW-0333">Golgi apparatus</keyword>
<dbReference type="Gene3D" id="1.10.357.110">
    <property type="entry name" value="Vacuolar protein sorting-associated protein 53, C-terminus"/>
    <property type="match status" value="1"/>
</dbReference>
<keyword evidence="11" id="KW-1185">Reference proteome</keyword>
<evidence type="ECO:0000313" key="11">
    <source>
        <dbReference type="Proteomes" id="UP000242913"/>
    </source>
</evidence>
<dbReference type="InterPro" id="IPR004087">
    <property type="entry name" value="KH_dom"/>
</dbReference>
<name>A0A238BVU0_9BILA</name>
<reference evidence="10 11" key="1">
    <citation type="submission" date="2015-12" db="EMBL/GenBank/DDBJ databases">
        <title>Draft genome of the nematode, Onchocerca flexuosa.</title>
        <authorList>
            <person name="Mitreva M."/>
        </authorList>
    </citation>
    <scope>NUCLEOTIDE SEQUENCE [LARGE SCALE GENOMIC DNA]</scope>
    <source>
        <strain evidence="10">Red Deer</strain>
    </source>
</reference>
<dbReference type="GO" id="GO:0000938">
    <property type="term" value="C:GARP complex"/>
    <property type="evidence" value="ECO:0007669"/>
    <property type="project" value="InterPro"/>
</dbReference>
<organism evidence="10 11">
    <name type="scientific">Onchocerca flexuosa</name>
    <dbReference type="NCBI Taxonomy" id="387005"/>
    <lineage>
        <taxon>Eukaryota</taxon>
        <taxon>Metazoa</taxon>
        <taxon>Ecdysozoa</taxon>
        <taxon>Nematoda</taxon>
        <taxon>Chromadorea</taxon>
        <taxon>Rhabditida</taxon>
        <taxon>Spirurina</taxon>
        <taxon>Spiruromorpha</taxon>
        <taxon>Filarioidea</taxon>
        <taxon>Onchocercidae</taxon>
        <taxon>Onchocerca</taxon>
    </lineage>
</organism>
<comment type="similarity">
    <text evidence="3">Belongs to the VPS53 family.</text>
</comment>
<dbReference type="PROSITE" id="PS50084">
    <property type="entry name" value="KH_TYPE_1"/>
    <property type="match status" value="1"/>
</dbReference>
<dbReference type="PANTHER" id="PTHR12820">
    <property type="entry name" value="VACUOLAR SORTING PROTEIN 53"/>
    <property type="match status" value="1"/>
</dbReference>
<evidence type="ECO:0000256" key="1">
    <source>
        <dbReference type="ARBA" id="ARBA00004150"/>
    </source>
</evidence>
<dbReference type="InterPro" id="IPR031745">
    <property type="entry name" value="Vps53_C"/>
</dbReference>
<evidence type="ECO:0000256" key="5">
    <source>
        <dbReference type="ARBA" id="ARBA00022753"/>
    </source>
</evidence>